<gene>
    <name evidence="5" type="ORF">IW261DRAFT_1343978</name>
</gene>
<protein>
    <recommendedName>
        <fullName evidence="4">Alpha-type protein kinase domain-containing protein</fullName>
    </recommendedName>
</protein>
<dbReference type="SUPFAM" id="SSF56112">
    <property type="entry name" value="Protein kinase-like (PK-like)"/>
    <property type="match status" value="1"/>
</dbReference>
<evidence type="ECO:0000313" key="5">
    <source>
        <dbReference type="EMBL" id="KAK0471982.1"/>
    </source>
</evidence>
<evidence type="ECO:0000259" key="4">
    <source>
        <dbReference type="PROSITE" id="PS51158"/>
    </source>
</evidence>
<dbReference type="EMBL" id="JAUEPR010000044">
    <property type="protein sequence ID" value="KAK0471982.1"/>
    <property type="molecule type" value="Genomic_DNA"/>
</dbReference>
<keyword evidence="3" id="KW-0418">Kinase</keyword>
<feature type="domain" description="Alpha-type protein kinase" evidence="4">
    <location>
        <begin position="1"/>
        <end position="232"/>
    </location>
</feature>
<evidence type="ECO:0000313" key="6">
    <source>
        <dbReference type="Proteomes" id="UP001175227"/>
    </source>
</evidence>
<accession>A0AA39NU94</accession>
<evidence type="ECO:0000256" key="2">
    <source>
        <dbReference type="ARBA" id="ARBA00022679"/>
    </source>
</evidence>
<keyword evidence="2" id="KW-0808">Transferase</keyword>
<sequence length="238" mass="26431">SGSFKTAHSGLLDVGMKLVDEDLPSALVGRVCIKRPYQNAGRSEVPRRKTEDCERRDILREANTILWATTIHDMSMNMVTTTAPSRGHPPGPIPDLAFVEAAVVLNMKPESVRPASFQGFTALVERKLSEQFKKYIGNASPEPIPGLDAEAHAKAVFLCFLQHVQFHFSLGKVFVSDYQGAGPWLTDPQVMAKSETNGKTLFSDGNFDGSLEEFQEKHQCLDWCQWFGLERLSNSDSD</sequence>
<dbReference type="InterPro" id="IPR011009">
    <property type="entry name" value="Kinase-like_dom_sf"/>
</dbReference>
<organism evidence="5 6">
    <name type="scientific">Armillaria novae-zelandiae</name>
    <dbReference type="NCBI Taxonomy" id="153914"/>
    <lineage>
        <taxon>Eukaryota</taxon>
        <taxon>Fungi</taxon>
        <taxon>Dikarya</taxon>
        <taxon>Basidiomycota</taxon>
        <taxon>Agaricomycotina</taxon>
        <taxon>Agaricomycetes</taxon>
        <taxon>Agaricomycetidae</taxon>
        <taxon>Agaricales</taxon>
        <taxon>Marasmiineae</taxon>
        <taxon>Physalacriaceae</taxon>
        <taxon>Armillaria</taxon>
    </lineage>
</organism>
<proteinExistence type="predicted"/>
<dbReference type="Pfam" id="PF02816">
    <property type="entry name" value="Alpha_kinase"/>
    <property type="match status" value="1"/>
</dbReference>
<comment type="caution">
    <text evidence="5">The sequence shown here is derived from an EMBL/GenBank/DDBJ whole genome shotgun (WGS) entry which is preliminary data.</text>
</comment>
<dbReference type="Gene3D" id="3.20.200.10">
    <property type="entry name" value="MHCK/EF2 kinase"/>
    <property type="match status" value="1"/>
</dbReference>
<dbReference type="Proteomes" id="UP001175227">
    <property type="component" value="Unassembled WGS sequence"/>
</dbReference>
<keyword evidence="6" id="KW-1185">Reference proteome</keyword>
<dbReference type="PROSITE" id="PS51158">
    <property type="entry name" value="ALPHA_KINASE"/>
    <property type="match status" value="1"/>
</dbReference>
<dbReference type="InterPro" id="IPR004166">
    <property type="entry name" value="a-kinase_dom"/>
</dbReference>
<feature type="non-terminal residue" evidence="5">
    <location>
        <position position="1"/>
    </location>
</feature>
<dbReference type="GO" id="GO:0005524">
    <property type="term" value="F:ATP binding"/>
    <property type="evidence" value="ECO:0007669"/>
    <property type="project" value="InterPro"/>
</dbReference>
<name>A0AA39NU94_9AGAR</name>
<reference evidence="5" key="1">
    <citation type="submission" date="2023-06" db="EMBL/GenBank/DDBJ databases">
        <authorList>
            <consortium name="Lawrence Berkeley National Laboratory"/>
            <person name="Ahrendt S."/>
            <person name="Sahu N."/>
            <person name="Indic B."/>
            <person name="Wong-Bajracharya J."/>
            <person name="Merenyi Z."/>
            <person name="Ke H.-M."/>
            <person name="Monk M."/>
            <person name="Kocsube S."/>
            <person name="Drula E."/>
            <person name="Lipzen A."/>
            <person name="Balint B."/>
            <person name="Henrissat B."/>
            <person name="Andreopoulos B."/>
            <person name="Martin F.M."/>
            <person name="Harder C.B."/>
            <person name="Rigling D."/>
            <person name="Ford K.L."/>
            <person name="Foster G.D."/>
            <person name="Pangilinan J."/>
            <person name="Papanicolaou A."/>
            <person name="Barry K."/>
            <person name="LaButti K."/>
            <person name="Viragh M."/>
            <person name="Koriabine M."/>
            <person name="Yan M."/>
            <person name="Riley R."/>
            <person name="Champramary S."/>
            <person name="Plett K.L."/>
            <person name="Tsai I.J."/>
            <person name="Slot J."/>
            <person name="Sipos G."/>
            <person name="Plett J."/>
            <person name="Nagy L.G."/>
            <person name="Grigoriev I.V."/>
        </authorList>
    </citation>
    <scope>NUCLEOTIDE SEQUENCE</scope>
    <source>
        <strain evidence="5">ICMP 16352</strain>
    </source>
</reference>
<evidence type="ECO:0000256" key="3">
    <source>
        <dbReference type="ARBA" id="ARBA00022777"/>
    </source>
</evidence>
<dbReference type="GO" id="GO:0004674">
    <property type="term" value="F:protein serine/threonine kinase activity"/>
    <property type="evidence" value="ECO:0007669"/>
    <property type="project" value="UniProtKB-KW"/>
</dbReference>
<evidence type="ECO:0000256" key="1">
    <source>
        <dbReference type="ARBA" id="ARBA00022527"/>
    </source>
</evidence>
<keyword evidence="1" id="KW-0723">Serine/threonine-protein kinase</keyword>
<dbReference type="AlphaFoldDB" id="A0AA39NU94"/>